<dbReference type="Pfam" id="PF02199">
    <property type="entry name" value="SapA"/>
    <property type="match status" value="2"/>
</dbReference>
<keyword evidence="3 7" id="KW-0732">Signal</keyword>
<comment type="caution">
    <text evidence="10">The sequence shown here is derived from an EMBL/GenBank/DDBJ whole genome shotgun (WGS) entry which is preliminary data.</text>
</comment>
<feature type="signal peptide" evidence="7">
    <location>
        <begin position="1"/>
        <end position="21"/>
    </location>
</feature>
<dbReference type="GO" id="GO:0016020">
    <property type="term" value="C:membrane"/>
    <property type="evidence" value="ECO:0007669"/>
    <property type="project" value="GOC"/>
</dbReference>
<evidence type="ECO:0000256" key="5">
    <source>
        <dbReference type="ARBA" id="ARBA00023157"/>
    </source>
</evidence>
<evidence type="ECO:0000256" key="6">
    <source>
        <dbReference type="ARBA" id="ARBA00023180"/>
    </source>
</evidence>
<dbReference type="OrthoDB" id="69496at2759"/>
<dbReference type="AlphaFoldDB" id="A0A504Y721"/>
<dbReference type="SMART" id="SM00741">
    <property type="entry name" value="SapB"/>
    <property type="match status" value="4"/>
</dbReference>
<evidence type="ECO:0000256" key="1">
    <source>
        <dbReference type="ARBA" id="ARBA00004613"/>
    </source>
</evidence>
<dbReference type="PROSITE" id="PS51110">
    <property type="entry name" value="SAP_A"/>
    <property type="match status" value="2"/>
</dbReference>
<feature type="domain" description="Saposin B-type" evidence="8">
    <location>
        <begin position="289"/>
        <end position="369"/>
    </location>
</feature>
<evidence type="ECO:0000259" key="8">
    <source>
        <dbReference type="PROSITE" id="PS50015"/>
    </source>
</evidence>
<reference evidence="10 11" key="1">
    <citation type="submission" date="2019-04" db="EMBL/GenBank/DDBJ databases">
        <title>Annotation for the trematode Fasciola gigantica.</title>
        <authorList>
            <person name="Choi Y.-J."/>
        </authorList>
    </citation>
    <scope>NUCLEOTIDE SEQUENCE [LARGE SCALE GENOMIC DNA]</scope>
    <source>
        <strain evidence="10">Uganda_cow_1</strain>
    </source>
</reference>
<keyword evidence="6" id="KW-0325">Glycoprotein</keyword>
<dbReference type="GO" id="GO:0005576">
    <property type="term" value="C:extracellular region"/>
    <property type="evidence" value="ECO:0007669"/>
    <property type="project" value="UniProtKB-SubCell"/>
</dbReference>
<dbReference type="PANTHER" id="PTHR11480">
    <property type="entry name" value="SAPOSIN-RELATED"/>
    <property type="match status" value="1"/>
</dbReference>
<dbReference type="GO" id="GO:0005764">
    <property type="term" value="C:lysosome"/>
    <property type="evidence" value="ECO:0007669"/>
    <property type="project" value="InterPro"/>
</dbReference>
<proteinExistence type="predicted"/>
<feature type="domain" description="Saposin B-type" evidence="8">
    <location>
        <begin position="669"/>
        <end position="747"/>
    </location>
</feature>
<feature type="domain" description="Saposin B-type" evidence="8">
    <location>
        <begin position="387"/>
        <end position="468"/>
    </location>
</feature>
<keyword evidence="11" id="KW-1185">Reference proteome</keyword>
<evidence type="ECO:0000256" key="3">
    <source>
        <dbReference type="ARBA" id="ARBA00022729"/>
    </source>
</evidence>
<evidence type="ECO:0008006" key="12">
    <source>
        <dbReference type="Google" id="ProtNLM"/>
    </source>
</evidence>
<comment type="subcellular location">
    <subcellularLocation>
        <location evidence="1">Secreted</location>
    </subcellularLocation>
</comment>
<keyword evidence="4" id="KW-0677">Repeat</keyword>
<dbReference type="Proteomes" id="UP000316759">
    <property type="component" value="Unassembled WGS sequence"/>
</dbReference>
<feature type="domain" description="Saposin A-type" evidence="9">
    <location>
        <begin position="564"/>
        <end position="604"/>
    </location>
</feature>
<dbReference type="InterPro" id="IPR051428">
    <property type="entry name" value="Sphingo_Act-Surfact_Prot"/>
</dbReference>
<organism evidence="10 11">
    <name type="scientific">Fasciola gigantica</name>
    <name type="common">Giant liver fluke</name>
    <dbReference type="NCBI Taxonomy" id="46835"/>
    <lineage>
        <taxon>Eukaryota</taxon>
        <taxon>Metazoa</taxon>
        <taxon>Spiralia</taxon>
        <taxon>Lophotrochozoa</taxon>
        <taxon>Platyhelminthes</taxon>
        <taxon>Trematoda</taxon>
        <taxon>Digenea</taxon>
        <taxon>Plagiorchiida</taxon>
        <taxon>Echinostomata</taxon>
        <taxon>Echinostomatoidea</taxon>
        <taxon>Fasciolidae</taxon>
        <taxon>Fasciola</taxon>
    </lineage>
</organism>
<evidence type="ECO:0000313" key="10">
    <source>
        <dbReference type="EMBL" id="TPP56376.1"/>
    </source>
</evidence>
<feature type="domain" description="Saposin B-type" evidence="8">
    <location>
        <begin position="144"/>
        <end position="239"/>
    </location>
</feature>
<dbReference type="InterPro" id="IPR011001">
    <property type="entry name" value="Saposin-like"/>
</dbReference>
<name>A0A504Y721_FASGI</name>
<dbReference type="EMBL" id="SUNJ01014606">
    <property type="protein sequence ID" value="TPP56376.1"/>
    <property type="molecule type" value="Genomic_DNA"/>
</dbReference>
<dbReference type="SMART" id="SM00162">
    <property type="entry name" value="SAPA"/>
    <property type="match status" value="2"/>
</dbReference>
<evidence type="ECO:0000256" key="4">
    <source>
        <dbReference type="ARBA" id="ARBA00022737"/>
    </source>
</evidence>
<feature type="chain" id="PRO_5021388230" description="Proactivator polypeptide" evidence="7">
    <location>
        <begin position="22"/>
        <end position="844"/>
    </location>
</feature>
<feature type="domain" description="Saposin A-type" evidence="9">
    <location>
        <begin position="793"/>
        <end position="835"/>
    </location>
</feature>
<dbReference type="PRINTS" id="PR01797">
    <property type="entry name" value="SAPOSIN"/>
</dbReference>
<dbReference type="GO" id="GO:0006665">
    <property type="term" value="P:sphingolipid metabolic process"/>
    <property type="evidence" value="ECO:0007669"/>
    <property type="project" value="InterPro"/>
</dbReference>
<gene>
    <name evidence="10" type="ORF">FGIG_02840</name>
</gene>
<dbReference type="STRING" id="46835.A0A504Y721"/>
<dbReference type="Pfam" id="PF03489">
    <property type="entry name" value="SapB_2"/>
    <property type="match status" value="2"/>
</dbReference>
<dbReference type="SUPFAM" id="SSF47862">
    <property type="entry name" value="Saposin"/>
    <property type="match status" value="5"/>
</dbReference>
<keyword evidence="2" id="KW-0964">Secreted</keyword>
<accession>A0A504Y721</accession>
<keyword evidence="5" id="KW-1015">Disulfide bond</keyword>
<dbReference type="InterPro" id="IPR008138">
    <property type="entry name" value="SapB_2"/>
</dbReference>
<dbReference type="PROSITE" id="PS50015">
    <property type="entry name" value="SAP_B"/>
    <property type="match status" value="5"/>
</dbReference>
<evidence type="ECO:0000313" key="11">
    <source>
        <dbReference type="Proteomes" id="UP000316759"/>
    </source>
</evidence>
<feature type="domain" description="Saposin B-type" evidence="8">
    <location>
        <begin position="484"/>
        <end position="564"/>
    </location>
</feature>
<evidence type="ECO:0000259" key="9">
    <source>
        <dbReference type="PROSITE" id="PS51110"/>
    </source>
</evidence>
<dbReference type="InterPro" id="IPR008139">
    <property type="entry name" value="SaposinB_dom"/>
</dbReference>
<dbReference type="InterPro" id="IPR008373">
    <property type="entry name" value="Saposin"/>
</dbReference>
<protein>
    <recommendedName>
        <fullName evidence="12">Proactivator polypeptide</fullName>
    </recommendedName>
</protein>
<sequence>MFLILIASSFALIPSPTAVLANECKGANRLSCKDLFTAERCGVLGECVKIWKTSLWQKYREDTSSKCSLCRSLSENLPVSKIGPLCSVLQLPEFNQCERAIEQLRLTLGFSASQRIEKKRDITILCNTLTACETDLYIGGLDFGTITCEECKNLMRSVQQFINDNASEDIIVKFLIGVFCGRLDGSWKNYCEKSVEIHVQAILNLVKMHTVRELSLFYWTDVQDSDHSCSTLKLCHGPVKSTMTMDQLIDSRIFIPQNEHTRLSNNAAVGKSFYTGTSHGPFQFFGYTATSACEACVFVLNKIKQSLTNQEYRNEIKERLQEYICYPLIYMREACTETLRNNFDSFVREISNIGPANVCNALKVCDTKTIPRTENVLSMNLQASGHVTGVCQLCWTAIENIKERTVDRSSREHIHALLNEFCQLVPSYYRKRCERFVEKFGPLIVDDISKDTNANLVCQSIGACAESSVLGLLTGFSETTSPTDANYCNKCKTVIDMAHRQLVQSSTEQVRIWAEQICSVLPGYYASECNELVNDHADAVPQYLQRGFTSEQICEQIGFCPEDAARQKALCLRGPLYWCSSRETADRCDATSVCPVHWFNQTFTHTLCDPRVRRQICSGHGMAPVCSILTTSVCGNQQPINLLQWPTSVFRFPQIWSTTMASSSTGTLDRLNCTICVDVLNRWSDSQRLTRVPLVSLQMCNKYPNFTDRVQCDRVWAQRHGAFRQILTTDAKPETVCMQMNLCQVPTVSAVSPCIPNPLYVFSSPRAGDQCSTVDLWRSTQQIRPQSSTNTVIIPNAPACEGGPSVFCQTFNTAQRCGEDAVRFCQDHFWFGSRPRIVFQSDTF</sequence>
<evidence type="ECO:0000256" key="7">
    <source>
        <dbReference type="SAM" id="SignalP"/>
    </source>
</evidence>
<dbReference type="Gene3D" id="1.10.225.10">
    <property type="entry name" value="Saposin-like"/>
    <property type="match status" value="4"/>
</dbReference>
<evidence type="ECO:0000256" key="2">
    <source>
        <dbReference type="ARBA" id="ARBA00022525"/>
    </source>
</evidence>
<dbReference type="InterPro" id="IPR003119">
    <property type="entry name" value="SAP_A"/>
</dbReference>